<reference evidence="1 2" key="1">
    <citation type="submission" date="2019-03" db="EMBL/GenBank/DDBJ databases">
        <title>First draft genome of Liparis tanakae, snailfish: a comprehensive survey of snailfish specific genes.</title>
        <authorList>
            <person name="Kim W."/>
            <person name="Song I."/>
            <person name="Jeong J.-H."/>
            <person name="Kim D."/>
            <person name="Kim S."/>
            <person name="Ryu S."/>
            <person name="Song J.Y."/>
            <person name="Lee S.K."/>
        </authorList>
    </citation>
    <scope>NUCLEOTIDE SEQUENCE [LARGE SCALE GENOMIC DNA]</scope>
    <source>
        <tissue evidence="1">Muscle</tissue>
    </source>
</reference>
<evidence type="ECO:0000313" key="1">
    <source>
        <dbReference type="EMBL" id="TNN23370.1"/>
    </source>
</evidence>
<proteinExistence type="predicted"/>
<keyword evidence="2" id="KW-1185">Reference proteome</keyword>
<evidence type="ECO:0000313" key="2">
    <source>
        <dbReference type="Proteomes" id="UP000314294"/>
    </source>
</evidence>
<organism evidence="1 2">
    <name type="scientific">Liparis tanakae</name>
    <name type="common">Tanaka's snailfish</name>
    <dbReference type="NCBI Taxonomy" id="230148"/>
    <lineage>
        <taxon>Eukaryota</taxon>
        <taxon>Metazoa</taxon>
        <taxon>Chordata</taxon>
        <taxon>Craniata</taxon>
        <taxon>Vertebrata</taxon>
        <taxon>Euteleostomi</taxon>
        <taxon>Actinopterygii</taxon>
        <taxon>Neopterygii</taxon>
        <taxon>Teleostei</taxon>
        <taxon>Neoteleostei</taxon>
        <taxon>Acanthomorphata</taxon>
        <taxon>Eupercaria</taxon>
        <taxon>Perciformes</taxon>
        <taxon>Cottioidei</taxon>
        <taxon>Cottales</taxon>
        <taxon>Liparidae</taxon>
        <taxon>Liparis</taxon>
    </lineage>
</organism>
<name>A0A4Z2E476_9TELE</name>
<accession>A0A4Z2E476</accession>
<gene>
    <name evidence="1" type="ORF">EYF80_066511</name>
</gene>
<dbReference type="EMBL" id="SRLO01018736">
    <property type="protein sequence ID" value="TNN23370.1"/>
    <property type="molecule type" value="Genomic_DNA"/>
</dbReference>
<dbReference type="AlphaFoldDB" id="A0A4Z2E476"/>
<protein>
    <submittedName>
        <fullName evidence="1">Uncharacterized protein</fullName>
    </submittedName>
</protein>
<dbReference type="Proteomes" id="UP000314294">
    <property type="component" value="Unassembled WGS sequence"/>
</dbReference>
<comment type="caution">
    <text evidence="1">The sequence shown here is derived from an EMBL/GenBank/DDBJ whole genome shotgun (WGS) entry which is preliminary data.</text>
</comment>
<sequence length="65" mass="7488">MERLSLGLEYSSDENEFSNMDKMLNDNFHVLTGALLIDQENASHQMNEMVEEPYAHHVKVSPYTS</sequence>